<dbReference type="InterPro" id="IPR018490">
    <property type="entry name" value="cNMP-bd_dom_sf"/>
</dbReference>
<organism evidence="6 7">
    <name type="scientific">Sphingosinicella rhizophila</name>
    <dbReference type="NCBI Taxonomy" id="3050082"/>
    <lineage>
        <taxon>Bacteria</taxon>
        <taxon>Pseudomonadati</taxon>
        <taxon>Pseudomonadota</taxon>
        <taxon>Alphaproteobacteria</taxon>
        <taxon>Sphingomonadales</taxon>
        <taxon>Sphingosinicellaceae</taxon>
        <taxon>Sphingosinicella</taxon>
    </lineage>
</organism>
<sequence length="230" mass="25765">MAQPLFLDMNEKQVARVLQFGTIQSYPRETILFKEGDRPDFLHLLIGGIAELYKGESPHECGLVLLTQGDVFMPAASLFDEPYLNSARTLTSATVLLLRADVARQELTRCHQFAINVSRVLAGQFRMATRQIIDLKCRSAPQRLAAFLLRLIEESDIPEAAVLPVSKRHLASRVGIAPETLSRTFQILADNGLFVRGTKVLVRDREKIDEFCGPEPYPDPAETKLQVYAL</sequence>
<dbReference type="SMART" id="SM00419">
    <property type="entry name" value="HTH_CRP"/>
    <property type="match status" value="1"/>
</dbReference>
<feature type="domain" description="Cyclic nucleotide-binding" evidence="4">
    <location>
        <begin position="5"/>
        <end position="107"/>
    </location>
</feature>
<dbReference type="Pfam" id="PF00027">
    <property type="entry name" value="cNMP_binding"/>
    <property type="match status" value="1"/>
</dbReference>
<dbReference type="Gene3D" id="2.60.120.10">
    <property type="entry name" value="Jelly Rolls"/>
    <property type="match status" value="1"/>
</dbReference>
<reference evidence="6 7" key="1">
    <citation type="submission" date="2023-05" db="EMBL/GenBank/DDBJ databases">
        <authorList>
            <person name="Guo Y."/>
        </authorList>
    </citation>
    <scope>NUCLEOTIDE SEQUENCE [LARGE SCALE GENOMIC DNA]</scope>
    <source>
        <strain evidence="6 7">GR2756</strain>
    </source>
</reference>
<dbReference type="RefSeq" id="WP_315727238.1">
    <property type="nucleotide sequence ID" value="NZ_JAVUPU010000007.1"/>
</dbReference>
<evidence type="ECO:0000313" key="6">
    <source>
        <dbReference type="EMBL" id="MDT9600140.1"/>
    </source>
</evidence>
<dbReference type="InterPro" id="IPR014710">
    <property type="entry name" value="RmlC-like_jellyroll"/>
</dbReference>
<dbReference type="Gene3D" id="1.10.10.10">
    <property type="entry name" value="Winged helix-like DNA-binding domain superfamily/Winged helix DNA-binding domain"/>
    <property type="match status" value="1"/>
</dbReference>
<accession>A0ABU3Q9Q7</accession>
<dbReference type="EMBL" id="JAVUPU010000007">
    <property type="protein sequence ID" value="MDT9600140.1"/>
    <property type="molecule type" value="Genomic_DNA"/>
</dbReference>
<evidence type="ECO:0000256" key="3">
    <source>
        <dbReference type="ARBA" id="ARBA00023163"/>
    </source>
</evidence>
<dbReference type="InterPro" id="IPR000595">
    <property type="entry name" value="cNMP-bd_dom"/>
</dbReference>
<keyword evidence="1" id="KW-0805">Transcription regulation</keyword>
<dbReference type="InterPro" id="IPR036390">
    <property type="entry name" value="WH_DNA-bd_sf"/>
</dbReference>
<dbReference type="SUPFAM" id="SSF46785">
    <property type="entry name" value="Winged helix' DNA-binding domain"/>
    <property type="match status" value="1"/>
</dbReference>
<dbReference type="InterPro" id="IPR050397">
    <property type="entry name" value="Env_Response_Regulators"/>
</dbReference>
<gene>
    <name evidence="6" type="ORF">RQX22_14360</name>
</gene>
<dbReference type="CDD" id="cd00038">
    <property type="entry name" value="CAP_ED"/>
    <property type="match status" value="1"/>
</dbReference>
<dbReference type="InterPro" id="IPR012318">
    <property type="entry name" value="HTH_CRP"/>
</dbReference>
<protein>
    <submittedName>
        <fullName evidence="6">Helix-turn-helix domain-containing protein</fullName>
    </submittedName>
</protein>
<name>A0ABU3Q9Q7_9SPHN</name>
<evidence type="ECO:0000259" key="5">
    <source>
        <dbReference type="PROSITE" id="PS51063"/>
    </source>
</evidence>
<keyword evidence="7" id="KW-1185">Reference proteome</keyword>
<dbReference type="Pfam" id="PF13545">
    <property type="entry name" value="HTH_Crp_2"/>
    <property type="match status" value="1"/>
</dbReference>
<dbReference type="SUPFAM" id="SSF51206">
    <property type="entry name" value="cAMP-binding domain-like"/>
    <property type="match status" value="1"/>
</dbReference>
<evidence type="ECO:0000256" key="1">
    <source>
        <dbReference type="ARBA" id="ARBA00023015"/>
    </source>
</evidence>
<dbReference type="PROSITE" id="PS51063">
    <property type="entry name" value="HTH_CRP_2"/>
    <property type="match status" value="1"/>
</dbReference>
<evidence type="ECO:0000259" key="4">
    <source>
        <dbReference type="PROSITE" id="PS50042"/>
    </source>
</evidence>
<dbReference type="InterPro" id="IPR036388">
    <property type="entry name" value="WH-like_DNA-bd_sf"/>
</dbReference>
<evidence type="ECO:0000313" key="7">
    <source>
        <dbReference type="Proteomes" id="UP001259572"/>
    </source>
</evidence>
<dbReference type="SMART" id="SM00100">
    <property type="entry name" value="cNMP"/>
    <property type="match status" value="1"/>
</dbReference>
<dbReference type="PANTHER" id="PTHR24567:SF26">
    <property type="entry name" value="REGULATORY PROTEIN YEIL"/>
    <property type="match status" value="1"/>
</dbReference>
<evidence type="ECO:0000256" key="2">
    <source>
        <dbReference type="ARBA" id="ARBA00023125"/>
    </source>
</evidence>
<dbReference type="PROSITE" id="PS50042">
    <property type="entry name" value="CNMP_BINDING_3"/>
    <property type="match status" value="1"/>
</dbReference>
<keyword evidence="2" id="KW-0238">DNA-binding</keyword>
<keyword evidence="3" id="KW-0804">Transcription</keyword>
<dbReference type="PANTHER" id="PTHR24567">
    <property type="entry name" value="CRP FAMILY TRANSCRIPTIONAL REGULATORY PROTEIN"/>
    <property type="match status" value="1"/>
</dbReference>
<comment type="caution">
    <text evidence="6">The sequence shown here is derived from an EMBL/GenBank/DDBJ whole genome shotgun (WGS) entry which is preliminary data.</text>
</comment>
<proteinExistence type="predicted"/>
<dbReference type="Proteomes" id="UP001259572">
    <property type="component" value="Unassembled WGS sequence"/>
</dbReference>
<feature type="domain" description="HTH crp-type" evidence="5">
    <location>
        <begin position="138"/>
        <end position="206"/>
    </location>
</feature>